<dbReference type="STRING" id="946483.Cenrod_1144"/>
<accession>U5N766</accession>
<dbReference type="InterPro" id="IPR036165">
    <property type="entry name" value="YefM-like_sf"/>
</dbReference>
<dbReference type="HOGENOM" id="CLU_198838_0_0_4"/>
<reference evidence="2 3" key="1">
    <citation type="journal article" date="2013" name="Genome Biol.">
        <title>Genomic analysis reveals key aspects of prokaryotic symbiosis in the phototrophic consortium "Chlorochromatium aggregatum".</title>
        <authorList>
            <person name="Liu Z."/>
            <person name="Muller J."/>
            <person name="Li T."/>
            <person name="Alvey R.M."/>
            <person name="Vogl K."/>
            <person name="Frigaard N.U."/>
            <person name="Rockwell N.C."/>
            <person name="Boyd E.S."/>
            <person name="Tomsho L.P."/>
            <person name="Schuster S.C."/>
            <person name="Henke P."/>
            <person name="Rohde M."/>
            <person name="Overmann J."/>
            <person name="Bryant D.A."/>
        </authorList>
    </citation>
    <scope>NUCLEOTIDE SEQUENCE [LARGE SCALE GENOMIC DNA]</scope>
    <source>
        <strain evidence="2">CR</strain>
    </source>
</reference>
<keyword evidence="3" id="KW-1185">Reference proteome</keyword>
<comment type="similarity">
    <text evidence="1">Belongs to the phD/YefM antitoxin family.</text>
</comment>
<gene>
    <name evidence="2" type="ORF">Cenrod_1144</name>
</gene>
<dbReference type="EMBL" id="CP004885">
    <property type="protein sequence ID" value="AGX87237.1"/>
    <property type="molecule type" value="Genomic_DNA"/>
</dbReference>
<proteinExistence type="inferred from homology"/>
<dbReference type="KEGG" id="cbx:Cenrod_1144"/>
<evidence type="ECO:0000256" key="1">
    <source>
        <dbReference type="ARBA" id="ARBA00009981"/>
    </source>
</evidence>
<name>U5N766_9BURK</name>
<protein>
    <submittedName>
        <fullName evidence="2">Prevent-host-death family protein</fullName>
    </submittedName>
</protein>
<dbReference type="Gene3D" id="3.40.1620.10">
    <property type="entry name" value="YefM-like domain"/>
    <property type="match status" value="1"/>
</dbReference>
<evidence type="ECO:0000313" key="3">
    <source>
        <dbReference type="Proteomes" id="UP000017184"/>
    </source>
</evidence>
<organism evidence="2 3">
    <name type="scientific">Candidatus Symbiobacter mobilis CR</name>
    <dbReference type="NCBI Taxonomy" id="946483"/>
    <lineage>
        <taxon>Bacteria</taxon>
        <taxon>Pseudomonadati</taxon>
        <taxon>Pseudomonadota</taxon>
        <taxon>Betaproteobacteria</taxon>
        <taxon>Burkholderiales</taxon>
        <taxon>Comamonadaceae</taxon>
    </lineage>
</organism>
<sequence>MKFYTLSEARQKFASVLDIAKLEGAVRITRRDGRSFLLSPEKESCSPLDVQGVQLHWSREDIIHAVREGRDRQNHS</sequence>
<dbReference type="OrthoDB" id="370795at2"/>
<dbReference type="AlphaFoldDB" id="U5N766"/>
<dbReference type="eggNOG" id="COG2161">
    <property type="taxonomic scope" value="Bacteria"/>
</dbReference>
<dbReference type="Proteomes" id="UP000017184">
    <property type="component" value="Chromosome"/>
</dbReference>
<dbReference type="SUPFAM" id="SSF143120">
    <property type="entry name" value="YefM-like"/>
    <property type="match status" value="1"/>
</dbReference>
<evidence type="ECO:0000313" key="2">
    <source>
        <dbReference type="EMBL" id="AGX87237.1"/>
    </source>
</evidence>